<keyword evidence="2 7" id="KW-0813">Transport</keyword>
<keyword evidence="4 7" id="KW-0812">Transmembrane</keyword>
<evidence type="ECO:0000256" key="2">
    <source>
        <dbReference type="ARBA" id="ARBA00022448"/>
    </source>
</evidence>
<evidence type="ECO:0000259" key="8">
    <source>
        <dbReference type="Pfam" id="PF04290"/>
    </source>
</evidence>
<evidence type="ECO:0000256" key="4">
    <source>
        <dbReference type="ARBA" id="ARBA00022692"/>
    </source>
</evidence>
<dbReference type="AlphaFoldDB" id="A0A2R8CB10"/>
<keyword evidence="10" id="KW-1185">Reference proteome</keyword>
<feature type="transmembrane region" description="Helical" evidence="7">
    <location>
        <begin position="161"/>
        <end position="184"/>
    </location>
</feature>
<feature type="transmembrane region" description="Helical" evidence="7">
    <location>
        <begin position="115"/>
        <end position="141"/>
    </location>
</feature>
<protein>
    <recommendedName>
        <fullName evidence="7">TRAP transporter small permease protein</fullName>
    </recommendedName>
</protein>
<organism evidence="9 10">
    <name type="scientific">Falsiruegeria mediterranea M17</name>
    <dbReference type="NCBI Taxonomy" id="1200281"/>
    <lineage>
        <taxon>Bacteria</taxon>
        <taxon>Pseudomonadati</taxon>
        <taxon>Pseudomonadota</taxon>
        <taxon>Alphaproteobacteria</taxon>
        <taxon>Rhodobacterales</taxon>
        <taxon>Roseobacteraceae</taxon>
        <taxon>Falsiruegeria</taxon>
    </lineage>
</organism>
<reference evidence="10" key="1">
    <citation type="submission" date="2018-03" db="EMBL/GenBank/DDBJ databases">
        <authorList>
            <person name="Rodrigo-Torres L."/>
            <person name="Arahal R. D."/>
            <person name="Lucena T."/>
        </authorList>
    </citation>
    <scope>NUCLEOTIDE SEQUENCE [LARGE SCALE GENOMIC DNA]</scope>
    <source>
        <strain evidence="10">CECT 7615</strain>
    </source>
</reference>
<sequence>MTYSEAGHAPTIEDETPKIRPKITDELPPLFGYPLKGVAFVMRQIAMFCGFLMAFTFGAVVVIRYGFGGDLFAYEEWLLGFSIVGFFAGAVLASARNLHINADILGIVIQDPRLIWWRGFVVLLVELLVILFLVYACYVSLLDDFSFPRLRATPVLRIPFVSWRIAIMCAFGFMAMFTAAYLYVHIRKGLGLPLRSETMKGASK</sequence>
<comment type="similarity">
    <text evidence="7">Belongs to the TRAP transporter small permease family.</text>
</comment>
<evidence type="ECO:0000256" key="5">
    <source>
        <dbReference type="ARBA" id="ARBA00022989"/>
    </source>
</evidence>
<keyword evidence="3" id="KW-1003">Cell membrane</keyword>
<feature type="transmembrane region" description="Helical" evidence="7">
    <location>
        <begin position="45"/>
        <end position="65"/>
    </location>
</feature>
<evidence type="ECO:0000256" key="7">
    <source>
        <dbReference type="RuleBase" id="RU369079"/>
    </source>
</evidence>
<dbReference type="InterPro" id="IPR055348">
    <property type="entry name" value="DctQ"/>
</dbReference>
<evidence type="ECO:0000313" key="10">
    <source>
        <dbReference type="Proteomes" id="UP000244898"/>
    </source>
</evidence>
<dbReference type="Proteomes" id="UP000244898">
    <property type="component" value="Unassembled WGS sequence"/>
</dbReference>
<evidence type="ECO:0000256" key="1">
    <source>
        <dbReference type="ARBA" id="ARBA00004651"/>
    </source>
</evidence>
<proteinExistence type="inferred from homology"/>
<name>A0A2R8CB10_9RHOB</name>
<dbReference type="Pfam" id="PF04290">
    <property type="entry name" value="DctQ"/>
    <property type="match status" value="1"/>
</dbReference>
<accession>A0A2R8CB10</accession>
<comment type="subcellular location">
    <subcellularLocation>
        <location evidence="7">Cell inner membrane</location>
        <topology evidence="7">Multi-pass membrane protein</topology>
    </subcellularLocation>
    <subcellularLocation>
        <location evidence="1">Cell membrane</location>
        <topology evidence="1">Multi-pass membrane protein</topology>
    </subcellularLocation>
</comment>
<feature type="transmembrane region" description="Helical" evidence="7">
    <location>
        <begin position="77"/>
        <end position="95"/>
    </location>
</feature>
<feature type="domain" description="Tripartite ATP-independent periplasmic transporters DctQ component" evidence="8">
    <location>
        <begin position="57"/>
        <end position="186"/>
    </location>
</feature>
<keyword evidence="6 7" id="KW-0472">Membrane</keyword>
<comment type="subunit">
    <text evidence="7">The complex comprises the extracytoplasmic solute receptor protein and the two transmembrane proteins.</text>
</comment>
<dbReference type="OrthoDB" id="7837824at2"/>
<keyword evidence="5 7" id="KW-1133">Transmembrane helix</keyword>
<dbReference type="EMBL" id="ONZG01000007">
    <property type="protein sequence ID" value="SPJ29528.1"/>
    <property type="molecule type" value="Genomic_DNA"/>
</dbReference>
<dbReference type="GO" id="GO:0005886">
    <property type="term" value="C:plasma membrane"/>
    <property type="evidence" value="ECO:0007669"/>
    <property type="project" value="UniProtKB-SubCell"/>
</dbReference>
<keyword evidence="7" id="KW-0997">Cell inner membrane</keyword>
<comment type="function">
    <text evidence="7">Part of the tripartite ATP-independent periplasmic (TRAP) transport system.</text>
</comment>
<dbReference type="RefSeq" id="WP_108788972.1">
    <property type="nucleotide sequence ID" value="NZ_ONZG01000007.1"/>
</dbReference>
<evidence type="ECO:0000313" key="9">
    <source>
        <dbReference type="EMBL" id="SPJ29528.1"/>
    </source>
</evidence>
<gene>
    <name evidence="9" type="ORF">TRM7615_03048</name>
</gene>
<dbReference type="GO" id="GO:0022857">
    <property type="term" value="F:transmembrane transporter activity"/>
    <property type="evidence" value="ECO:0007669"/>
    <property type="project" value="UniProtKB-UniRule"/>
</dbReference>
<evidence type="ECO:0000256" key="6">
    <source>
        <dbReference type="ARBA" id="ARBA00023136"/>
    </source>
</evidence>
<evidence type="ECO:0000256" key="3">
    <source>
        <dbReference type="ARBA" id="ARBA00022475"/>
    </source>
</evidence>